<protein>
    <submittedName>
        <fullName evidence="2">Uncharacterized protein</fullName>
    </submittedName>
</protein>
<feature type="region of interest" description="Disordered" evidence="1">
    <location>
        <begin position="52"/>
        <end position="81"/>
    </location>
</feature>
<keyword evidence="3" id="KW-1185">Reference proteome</keyword>
<dbReference type="EMBL" id="PVEM01000016">
    <property type="protein sequence ID" value="PTD02620.1"/>
    <property type="molecule type" value="Genomic_DNA"/>
</dbReference>
<evidence type="ECO:0000313" key="2">
    <source>
        <dbReference type="EMBL" id="PTD02620.1"/>
    </source>
</evidence>
<evidence type="ECO:0000313" key="3">
    <source>
        <dbReference type="Proteomes" id="UP000241587"/>
    </source>
</evidence>
<name>A0A2T4GGN7_FUSCU</name>
<sequence>MPEADAGKFAAMIEVQWYLTAIGAMCGAADHLDLLPSFDDFNPMGQIVPLKSRAQDKPAKTQARRKATVPPVAAAPPMATRLPYPSEQLPVPIPLAIRLRLHE</sequence>
<reference evidence="2 3" key="1">
    <citation type="submission" date="2018-02" db="EMBL/GenBank/DDBJ databases">
        <title>Fusarium culmorum secondary metabolites in fungal-bacterial-plant interactions.</title>
        <authorList>
            <person name="Schmidt R."/>
        </authorList>
    </citation>
    <scope>NUCLEOTIDE SEQUENCE [LARGE SCALE GENOMIC DNA]</scope>
    <source>
        <strain evidence="2 3">PV</strain>
    </source>
</reference>
<organism evidence="2 3">
    <name type="scientific">Fusarium culmorum</name>
    <dbReference type="NCBI Taxonomy" id="5516"/>
    <lineage>
        <taxon>Eukaryota</taxon>
        <taxon>Fungi</taxon>
        <taxon>Dikarya</taxon>
        <taxon>Ascomycota</taxon>
        <taxon>Pezizomycotina</taxon>
        <taxon>Sordariomycetes</taxon>
        <taxon>Hypocreomycetidae</taxon>
        <taxon>Hypocreales</taxon>
        <taxon>Nectriaceae</taxon>
        <taxon>Fusarium</taxon>
    </lineage>
</organism>
<dbReference type="AlphaFoldDB" id="A0A2T4GGN7"/>
<accession>A0A2T4GGN7</accession>
<feature type="compositionally biased region" description="Low complexity" evidence="1">
    <location>
        <begin position="68"/>
        <end position="80"/>
    </location>
</feature>
<gene>
    <name evidence="2" type="ORF">FCULG_00009206</name>
</gene>
<proteinExistence type="predicted"/>
<dbReference type="Proteomes" id="UP000241587">
    <property type="component" value="Unassembled WGS sequence"/>
</dbReference>
<evidence type="ECO:0000256" key="1">
    <source>
        <dbReference type="SAM" id="MobiDB-lite"/>
    </source>
</evidence>
<comment type="caution">
    <text evidence="2">The sequence shown here is derived from an EMBL/GenBank/DDBJ whole genome shotgun (WGS) entry which is preliminary data.</text>
</comment>